<feature type="compositionally biased region" description="Basic and acidic residues" evidence="1">
    <location>
        <begin position="383"/>
        <end position="407"/>
    </location>
</feature>
<keyword evidence="4" id="KW-1185">Reference proteome</keyword>
<feature type="compositionally biased region" description="Low complexity" evidence="1">
    <location>
        <begin position="306"/>
        <end position="324"/>
    </location>
</feature>
<feature type="compositionally biased region" description="Polar residues" evidence="1">
    <location>
        <begin position="21"/>
        <end position="32"/>
    </location>
</feature>
<reference evidence="2" key="3">
    <citation type="submission" date="2011-03" db="EMBL/GenBank/DDBJ databases">
        <title>Annotation of Magnaporthe poae ATCC 64411.</title>
        <authorList>
            <person name="Ma L.-J."/>
            <person name="Dead R."/>
            <person name="Young S.K."/>
            <person name="Zeng Q."/>
            <person name="Gargeya S."/>
            <person name="Fitzgerald M."/>
            <person name="Haas B."/>
            <person name="Abouelleil A."/>
            <person name="Alvarado L."/>
            <person name="Arachchi H.M."/>
            <person name="Berlin A."/>
            <person name="Brown A."/>
            <person name="Chapman S.B."/>
            <person name="Chen Z."/>
            <person name="Dunbar C."/>
            <person name="Freedman E."/>
            <person name="Gearin G."/>
            <person name="Gellesch M."/>
            <person name="Goldberg J."/>
            <person name="Griggs A."/>
            <person name="Gujja S."/>
            <person name="Heiman D."/>
            <person name="Howarth C."/>
            <person name="Larson L."/>
            <person name="Lui A."/>
            <person name="MacDonald P.J.P."/>
            <person name="Mehta T."/>
            <person name="Montmayeur A."/>
            <person name="Murphy C."/>
            <person name="Neiman D."/>
            <person name="Pearson M."/>
            <person name="Priest M."/>
            <person name="Roberts A."/>
            <person name="Saif S."/>
            <person name="Shea T."/>
            <person name="Shenoy N."/>
            <person name="Sisk P."/>
            <person name="Stolte C."/>
            <person name="Sykes S."/>
            <person name="Yandava C."/>
            <person name="Wortman J."/>
            <person name="Nusbaum C."/>
            <person name="Birren B."/>
        </authorList>
    </citation>
    <scope>NUCLEOTIDE SEQUENCE</scope>
    <source>
        <strain evidence="2">ATCC 64411</strain>
    </source>
</reference>
<feature type="region of interest" description="Disordered" evidence="1">
    <location>
        <begin position="295"/>
        <end position="324"/>
    </location>
</feature>
<dbReference type="EMBL" id="ADBL01002479">
    <property type="status" value="NOT_ANNOTATED_CDS"/>
    <property type="molecule type" value="Genomic_DNA"/>
</dbReference>
<reference evidence="2" key="1">
    <citation type="submission" date="2010-05" db="EMBL/GenBank/DDBJ databases">
        <title>The Genome Sequence of Magnaporthe poae strain ATCC 64411.</title>
        <authorList>
            <consortium name="The Broad Institute Genome Sequencing Platform"/>
            <consortium name="Broad Institute Genome Sequencing Center for Infectious Disease"/>
            <person name="Ma L.-J."/>
            <person name="Dead R."/>
            <person name="Young S."/>
            <person name="Zeng Q."/>
            <person name="Koehrsen M."/>
            <person name="Alvarado L."/>
            <person name="Berlin A."/>
            <person name="Chapman S.B."/>
            <person name="Chen Z."/>
            <person name="Freedman E."/>
            <person name="Gellesch M."/>
            <person name="Goldberg J."/>
            <person name="Griggs A."/>
            <person name="Gujja S."/>
            <person name="Heilman E.R."/>
            <person name="Heiman D."/>
            <person name="Hepburn T."/>
            <person name="Howarth C."/>
            <person name="Jen D."/>
            <person name="Larson L."/>
            <person name="Mehta T."/>
            <person name="Neiman D."/>
            <person name="Pearson M."/>
            <person name="Roberts A."/>
            <person name="Saif S."/>
            <person name="Shea T."/>
            <person name="Shenoy N."/>
            <person name="Sisk P."/>
            <person name="Stolte C."/>
            <person name="Sykes S."/>
            <person name="Walk T."/>
            <person name="White J."/>
            <person name="Yandava C."/>
            <person name="Haas B."/>
            <person name="Nusbaum C."/>
            <person name="Birren B."/>
        </authorList>
    </citation>
    <scope>NUCLEOTIDE SEQUENCE</scope>
    <source>
        <strain evidence="2">ATCC 64411</strain>
    </source>
</reference>
<evidence type="ECO:0000313" key="4">
    <source>
        <dbReference type="Proteomes" id="UP000011715"/>
    </source>
</evidence>
<sequence length="473" mass="52321">MPSAVDSTRVNRRAVANVAFSATTENTSSSPLASQPPPTAVSPPVSSAAPMAFRTRGQPLPSRGHLLDFTQQHEKNPNGMVHRLKTRISSWKLLSRHSKTHANLATLCPETDGEPADHAQEHRGVIRTCTAADLNMLTGNCARQMALSPLGHETCNEAAAQYIPQATPTAAERDPFFDEDMFDTSLNSFLQTEPDLLGSSTPRRIPSVLGPRLPNVRRQSVSKVEKRSSLVKQESGLNRAFLARMRSSSDLESLVPFEIPERRSSIVCPPSAQKIQPEEQLSISSAKDETLIQTYQENRQPYKSGRNSPRTPSRRSSLCLPRRSSTAQDLARLCCQRPKPRRSSLYVKAPQLNHKSKNHELRASLPPSPARSDISKLSSRGSSHTDNEPPGEAERRPKTAQHAEQKPHQLVLSPSIPLLLPTPPSDADLGETVYKCFPVELGKKHPSPTKLEWEDIKQKWQMGVRVQTNELCV</sequence>
<feature type="region of interest" description="Disordered" evidence="1">
    <location>
        <begin position="342"/>
        <end position="412"/>
    </location>
</feature>
<gene>
    <name evidence="2" type="ORF">MAPG_09693</name>
</gene>
<feature type="region of interest" description="Disordered" evidence="1">
    <location>
        <begin position="21"/>
        <end position="47"/>
    </location>
</feature>
<evidence type="ECO:0000313" key="3">
    <source>
        <dbReference type="EnsemblFungi" id="MAPG_09693T0"/>
    </source>
</evidence>
<dbReference type="eggNOG" id="ENOG502RMNC">
    <property type="taxonomic scope" value="Eukaryota"/>
</dbReference>
<reference evidence="3" key="4">
    <citation type="journal article" date="2015" name="G3 (Bethesda)">
        <title>Genome sequences of three phytopathogenic species of the Magnaporthaceae family of fungi.</title>
        <authorList>
            <person name="Okagaki L.H."/>
            <person name="Nunes C.C."/>
            <person name="Sailsbery J."/>
            <person name="Clay B."/>
            <person name="Brown D."/>
            <person name="John T."/>
            <person name="Oh Y."/>
            <person name="Young N."/>
            <person name="Fitzgerald M."/>
            <person name="Haas B.J."/>
            <person name="Zeng Q."/>
            <person name="Young S."/>
            <person name="Adiconis X."/>
            <person name="Fan L."/>
            <person name="Levin J.Z."/>
            <person name="Mitchell T.K."/>
            <person name="Okubara P.A."/>
            <person name="Farman M.L."/>
            <person name="Kohn L.M."/>
            <person name="Birren B."/>
            <person name="Ma L.-J."/>
            <person name="Dean R.A."/>
        </authorList>
    </citation>
    <scope>NUCLEOTIDE SEQUENCE</scope>
    <source>
        <strain evidence="3">ATCC 64411 / 73-15</strain>
    </source>
</reference>
<dbReference type="Proteomes" id="UP000011715">
    <property type="component" value="Unassembled WGS sequence"/>
</dbReference>
<accession>A0A0C4EAL8</accession>
<proteinExistence type="predicted"/>
<dbReference type="VEuPathDB" id="FungiDB:MAPG_09693"/>
<reference evidence="4" key="2">
    <citation type="submission" date="2010-05" db="EMBL/GenBank/DDBJ databases">
        <title>The genome sequence of Magnaporthe poae strain ATCC 64411.</title>
        <authorList>
            <person name="Ma L.-J."/>
            <person name="Dead R."/>
            <person name="Young S."/>
            <person name="Zeng Q."/>
            <person name="Koehrsen M."/>
            <person name="Alvarado L."/>
            <person name="Berlin A."/>
            <person name="Chapman S.B."/>
            <person name="Chen Z."/>
            <person name="Freedman E."/>
            <person name="Gellesch M."/>
            <person name="Goldberg J."/>
            <person name="Griggs A."/>
            <person name="Gujja S."/>
            <person name="Heilman E.R."/>
            <person name="Heiman D."/>
            <person name="Hepburn T."/>
            <person name="Howarth C."/>
            <person name="Jen D."/>
            <person name="Larson L."/>
            <person name="Mehta T."/>
            <person name="Neiman D."/>
            <person name="Pearson M."/>
            <person name="Roberts A."/>
            <person name="Saif S."/>
            <person name="Shea T."/>
            <person name="Shenoy N."/>
            <person name="Sisk P."/>
            <person name="Stolte C."/>
            <person name="Sykes S."/>
            <person name="Walk T."/>
            <person name="White J."/>
            <person name="Yandava C."/>
            <person name="Haas B."/>
            <person name="Nusbaum C."/>
            <person name="Birren B."/>
        </authorList>
    </citation>
    <scope>NUCLEOTIDE SEQUENCE [LARGE SCALE GENOMIC DNA]</scope>
    <source>
        <strain evidence="4">ATCC 64411 / 73-15</strain>
    </source>
</reference>
<dbReference type="EnsemblFungi" id="MAPG_09693T0">
    <property type="protein sequence ID" value="MAPG_09693T0"/>
    <property type="gene ID" value="MAPG_09693"/>
</dbReference>
<protein>
    <submittedName>
        <fullName evidence="2 3">Uncharacterized protein</fullName>
    </submittedName>
</protein>
<reference evidence="3" key="5">
    <citation type="submission" date="2015-06" db="UniProtKB">
        <authorList>
            <consortium name="EnsemblFungi"/>
        </authorList>
    </citation>
    <scope>IDENTIFICATION</scope>
    <source>
        <strain evidence="3">ATCC 64411</strain>
    </source>
</reference>
<organism evidence="3 4">
    <name type="scientific">Magnaporthiopsis poae (strain ATCC 64411 / 73-15)</name>
    <name type="common">Kentucky bluegrass fungus</name>
    <name type="synonym">Magnaporthe poae</name>
    <dbReference type="NCBI Taxonomy" id="644358"/>
    <lineage>
        <taxon>Eukaryota</taxon>
        <taxon>Fungi</taxon>
        <taxon>Dikarya</taxon>
        <taxon>Ascomycota</taxon>
        <taxon>Pezizomycotina</taxon>
        <taxon>Sordariomycetes</taxon>
        <taxon>Sordariomycetidae</taxon>
        <taxon>Magnaporthales</taxon>
        <taxon>Magnaporthaceae</taxon>
        <taxon>Magnaporthiopsis</taxon>
    </lineage>
</organism>
<name>A0A0C4EAL8_MAGP6</name>
<dbReference type="AlphaFoldDB" id="A0A0C4EAL8"/>
<evidence type="ECO:0000313" key="2">
    <source>
        <dbReference type="EMBL" id="KLU91170.1"/>
    </source>
</evidence>
<evidence type="ECO:0000256" key="1">
    <source>
        <dbReference type="SAM" id="MobiDB-lite"/>
    </source>
</evidence>
<dbReference type="OrthoDB" id="5216351at2759"/>
<dbReference type="EMBL" id="GL876976">
    <property type="protein sequence ID" value="KLU91170.1"/>
    <property type="molecule type" value="Genomic_DNA"/>
</dbReference>